<dbReference type="Gene3D" id="1.10.8.10">
    <property type="entry name" value="DNA helicase RuvA subunit, C-terminal domain"/>
    <property type="match status" value="1"/>
</dbReference>
<dbReference type="InterPro" id="IPR029071">
    <property type="entry name" value="Ubiquitin-like_domsf"/>
</dbReference>
<dbReference type="Pfam" id="PF22566">
    <property type="entry name" value="UBA_8"/>
    <property type="match status" value="1"/>
</dbReference>
<keyword evidence="3" id="KW-0963">Cytoplasm</keyword>
<feature type="region of interest" description="Disordered" evidence="6">
    <location>
        <begin position="311"/>
        <end position="338"/>
    </location>
</feature>
<dbReference type="InterPro" id="IPR009060">
    <property type="entry name" value="UBA-like_sf"/>
</dbReference>
<evidence type="ECO:0000256" key="2">
    <source>
        <dbReference type="ARBA" id="ARBA00004496"/>
    </source>
</evidence>
<dbReference type="PANTHER" id="PTHR23322:SF1">
    <property type="entry name" value="FAS-ASSOCIATED FACTOR 2"/>
    <property type="match status" value="1"/>
</dbReference>
<accession>A0A1B6EXC1</accession>
<dbReference type="GO" id="GO:0036503">
    <property type="term" value="P:ERAD pathway"/>
    <property type="evidence" value="ECO:0007669"/>
    <property type="project" value="TreeGrafter"/>
</dbReference>
<dbReference type="SUPFAM" id="SSF54236">
    <property type="entry name" value="Ubiquitin-like"/>
    <property type="match status" value="1"/>
</dbReference>
<feature type="domain" description="UBX" evidence="7">
    <location>
        <begin position="360"/>
        <end position="439"/>
    </location>
</feature>
<dbReference type="SUPFAM" id="SSF46934">
    <property type="entry name" value="UBA-like"/>
    <property type="match status" value="1"/>
</dbReference>
<name>A0A1B6EXC1_9HEMI</name>
<proteinExistence type="predicted"/>
<evidence type="ECO:0000313" key="8">
    <source>
        <dbReference type="EMBL" id="JAS42557.1"/>
    </source>
</evidence>
<dbReference type="GO" id="GO:0005783">
    <property type="term" value="C:endoplasmic reticulum"/>
    <property type="evidence" value="ECO:0007669"/>
    <property type="project" value="UniProtKB-SubCell"/>
</dbReference>
<evidence type="ECO:0000259" key="7">
    <source>
        <dbReference type="PROSITE" id="PS50033"/>
    </source>
</evidence>
<evidence type="ECO:0000256" key="4">
    <source>
        <dbReference type="ARBA" id="ARBA00022824"/>
    </source>
</evidence>
<dbReference type="InterPro" id="IPR049483">
    <property type="entry name" value="FAF1_2-like_UAS"/>
</dbReference>
<evidence type="ECO:0000256" key="3">
    <source>
        <dbReference type="ARBA" id="ARBA00022490"/>
    </source>
</evidence>
<gene>
    <name evidence="8" type="ORF">g.16698</name>
</gene>
<reference evidence="8" key="1">
    <citation type="submission" date="2015-11" db="EMBL/GenBank/DDBJ databases">
        <title>De novo transcriptome assembly of four potential Pierce s Disease insect vectors from Arizona vineyards.</title>
        <authorList>
            <person name="Tassone E.E."/>
        </authorList>
    </citation>
    <scope>NUCLEOTIDE SEQUENCE</scope>
</reference>
<keyword evidence="5" id="KW-0175">Coiled coil</keyword>
<evidence type="ECO:0000256" key="5">
    <source>
        <dbReference type="ARBA" id="ARBA00023054"/>
    </source>
</evidence>
<comment type="subcellular location">
    <subcellularLocation>
        <location evidence="2">Cytoplasm</location>
    </subcellularLocation>
    <subcellularLocation>
        <location evidence="1">Endoplasmic reticulum</location>
    </subcellularLocation>
</comment>
<dbReference type="InterPro" id="IPR036249">
    <property type="entry name" value="Thioredoxin-like_sf"/>
</dbReference>
<dbReference type="GO" id="GO:0043130">
    <property type="term" value="F:ubiquitin binding"/>
    <property type="evidence" value="ECO:0007669"/>
    <property type="project" value="TreeGrafter"/>
</dbReference>
<protein>
    <recommendedName>
        <fullName evidence="7">UBX domain-containing protein</fullName>
    </recommendedName>
</protein>
<dbReference type="AlphaFoldDB" id="A0A1B6EXC1"/>
<dbReference type="CDD" id="cd16120">
    <property type="entry name" value="UBX_UBXN3B"/>
    <property type="match status" value="1"/>
</dbReference>
<dbReference type="InterPro" id="IPR054109">
    <property type="entry name" value="UBA_8"/>
</dbReference>
<dbReference type="PANTHER" id="PTHR23322">
    <property type="entry name" value="FAS-ASSOCIATED PROTEIN"/>
    <property type="match status" value="1"/>
</dbReference>
<keyword evidence="4" id="KW-0256">Endoplasmic reticulum</keyword>
<dbReference type="SUPFAM" id="SSF52833">
    <property type="entry name" value="Thioredoxin-like"/>
    <property type="match status" value="1"/>
</dbReference>
<dbReference type="Gene3D" id="3.10.20.90">
    <property type="entry name" value="Phosphatidylinositol 3-kinase Catalytic Subunit, Chain A, domain 1"/>
    <property type="match status" value="1"/>
</dbReference>
<dbReference type="Gene3D" id="3.40.30.10">
    <property type="entry name" value="Glutaredoxin"/>
    <property type="match status" value="1"/>
</dbReference>
<dbReference type="PROSITE" id="PS50033">
    <property type="entry name" value="UBX"/>
    <property type="match status" value="1"/>
</dbReference>
<dbReference type="Pfam" id="PF21021">
    <property type="entry name" value="FAF1"/>
    <property type="match status" value="1"/>
</dbReference>
<dbReference type="InterPro" id="IPR050730">
    <property type="entry name" value="UBX_domain-protein"/>
</dbReference>
<evidence type="ECO:0000256" key="1">
    <source>
        <dbReference type="ARBA" id="ARBA00004240"/>
    </source>
</evidence>
<dbReference type="SMART" id="SM00594">
    <property type="entry name" value="UAS"/>
    <property type="match status" value="1"/>
</dbReference>
<organism evidence="8">
    <name type="scientific">Cuerna arida</name>
    <dbReference type="NCBI Taxonomy" id="1464854"/>
    <lineage>
        <taxon>Eukaryota</taxon>
        <taxon>Metazoa</taxon>
        <taxon>Ecdysozoa</taxon>
        <taxon>Arthropoda</taxon>
        <taxon>Hexapoda</taxon>
        <taxon>Insecta</taxon>
        <taxon>Pterygota</taxon>
        <taxon>Neoptera</taxon>
        <taxon>Paraneoptera</taxon>
        <taxon>Hemiptera</taxon>
        <taxon>Auchenorrhyncha</taxon>
        <taxon>Membracoidea</taxon>
        <taxon>Cicadellidae</taxon>
        <taxon>Cicadellinae</taxon>
        <taxon>Proconiini</taxon>
        <taxon>Cuerna</taxon>
    </lineage>
</organism>
<evidence type="ECO:0000256" key="6">
    <source>
        <dbReference type="SAM" id="MobiDB-lite"/>
    </source>
</evidence>
<sequence>MDNLDMNLTEEQTEKVLQFQDLTGIDNVTLCRDVLQRHNWDLEVAVQDQLNIREGRPTMFSSDHSPPPVVSDPIPQHVFFSPPARYIPGNNSSWRLLRYIVTVFFHFCYDTLTSILGLTYRLLFRDPRRQVTDPVGDVMRFLHQFEESYGLVHPVFYQGSYGQALTDAKQELRFLVVYLHQDNNKNCNNFCRLTLCNETLVQYINSTNMLFWACSVNSGEGYRVSQSLQEHSHPFLAVIVLKDNRMTVVGRQEGHVDAEELVRRLQMIIAANEASLVAARAERVERSFNQTLRRQQDEAYMLSLLADQEKERVRSQEMERRESEARQQRQVEEAERQRKEDLRRQKIELVNLVPSEPSPTDPEAVCVVFKMPNGSRLERRFLQTHTLEDVFHFVFCHPESPDEFEITTNFPKRTLDCKGALKCQTLSEWGLRKGEVLFVYDLES</sequence>
<dbReference type="InterPro" id="IPR006577">
    <property type="entry name" value="UAS"/>
</dbReference>
<dbReference type="Pfam" id="PF00789">
    <property type="entry name" value="UBX"/>
    <property type="match status" value="1"/>
</dbReference>
<dbReference type="EMBL" id="GECZ01027212">
    <property type="protein sequence ID" value="JAS42557.1"/>
    <property type="molecule type" value="Transcribed_RNA"/>
</dbReference>
<dbReference type="SMART" id="SM00166">
    <property type="entry name" value="UBX"/>
    <property type="match status" value="1"/>
</dbReference>
<dbReference type="InterPro" id="IPR001012">
    <property type="entry name" value="UBX_dom"/>
</dbReference>